<dbReference type="GO" id="GO:0015171">
    <property type="term" value="F:amino acid transmembrane transporter activity"/>
    <property type="evidence" value="ECO:0007669"/>
    <property type="project" value="TreeGrafter"/>
</dbReference>
<evidence type="ECO:0000256" key="1">
    <source>
        <dbReference type="SAM" id="Phobius"/>
    </source>
</evidence>
<dbReference type="EMBL" id="FR934149">
    <property type="protein sequence ID" value="CDQ97978.1"/>
    <property type="molecule type" value="Genomic_DNA"/>
</dbReference>
<keyword evidence="1" id="KW-0472">Membrane</keyword>
<evidence type="ECO:0000313" key="2">
    <source>
        <dbReference type="EMBL" id="CDQ97978.1"/>
    </source>
</evidence>
<gene>
    <name evidence="2" type="ORF">GSONMT00026278001</name>
</gene>
<dbReference type="AlphaFoldDB" id="A0A060Z1L6"/>
<dbReference type="STRING" id="8022.A0A060Z1L6"/>
<evidence type="ECO:0000313" key="3">
    <source>
        <dbReference type="Proteomes" id="UP000193380"/>
    </source>
</evidence>
<evidence type="ECO:0008006" key="4">
    <source>
        <dbReference type="Google" id="ProtNLM"/>
    </source>
</evidence>
<dbReference type="GO" id="GO:0005886">
    <property type="term" value="C:plasma membrane"/>
    <property type="evidence" value="ECO:0007669"/>
    <property type="project" value="TreeGrafter"/>
</dbReference>
<dbReference type="PANTHER" id="PTHR43243">
    <property type="entry name" value="INNER MEMBRANE TRANSPORTER YGJI-RELATED"/>
    <property type="match status" value="1"/>
</dbReference>
<feature type="transmembrane region" description="Helical" evidence="1">
    <location>
        <begin position="17"/>
        <end position="39"/>
    </location>
</feature>
<keyword evidence="1" id="KW-1133">Transmembrane helix</keyword>
<reference evidence="2" key="1">
    <citation type="journal article" date="2014" name="Nat. Commun.">
        <title>The rainbow trout genome provides novel insights into evolution after whole-genome duplication in vertebrates.</title>
        <authorList>
            <person name="Berthelot C."/>
            <person name="Brunet F."/>
            <person name="Chalopin D."/>
            <person name="Juanchich A."/>
            <person name="Bernard M."/>
            <person name="Noel B."/>
            <person name="Bento P."/>
            <person name="Da Silva C."/>
            <person name="Labadie K."/>
            <person name="Alberti A."/>
            <person name="Aury J.M."/>
            <person name="Louis A."/>
            <person name="Dehais P."/>
            <person name="Bardou P."/>
            <person name="Montfort J."/>
            <person name="Klopp C."/>
            <person name="Cabau C."/>
            <person name="Gaspin C."/>
            <person name="Thorgaard G.H."/>
            <person name="Boussaha M."/>
            <person name="Quillet E."/>
            <person name="Guyomard R."/>
            <person name="Galiana D."/>
            <person name="Bobe J."/>
            <person name="Volff J.N."/>
            <person name="Genet C."/>
            <person name="Wincker P."/>
            <person name="Jaillon O."/>
            <person name="Roest Crollius H."/>
            <person name="Guiguen Y."/>
        </authorList>
    </citation>
    <scope>NUCLEOTIDE SEQUENCE [LARGE SCALE GENOMIC DNA]</scope>
</reference>
<keyword evidence="1" id="KW-0812">Transmembrane</keyword>
<feature type="transmembrane region" description="Helical" evidence="1">
    <location>
        <begin position="91"/>
        <end position="108"/>
    </location>
</feature>
<organism evidence="2 3">
    <name type="scientific">Oncorhynchus mykiss</name>
    <name type="common">Rainbow trout</name>
    <name type="synonym">Salmo gairdneri</name>
    <dbReference type="NCBI Taxonomy" id="8022"/>
    <lineage>
        <taxon>Eukaryota</taxon>
        <taxon>Metazoa</taxon>
        <taxon>Chordata</taxon>
        <taxon>Craniata</taxon>
        <taxon>Vertebrata</taxon>
        <taxon>Euteleostomi</taxon>
        <taxon>Actinopterygii</taxon>
        <taxon>Neopterygii</taxon>
        <taxon>Teleostei</taxon>
        <taxon>Protacanthopterygii</taxon>
        <taxon>Salmoniformes</taxon>
        <taxon>Salmonidae</taxon>
        <taxon>Salmoninae</taxon>
        <taxon>Oncorhynchus</taxon>
    </lineage>
</organism>
<accession>A0A060Z1L6</accession>
<reference evidence="2" key="2">
    <citation type="submission" date="2014-03" db="EMBL/GenBank/DDBJ databases">
        <authorList>
            <person name="Genoscope - CEA"/>
        </authorList>
    </citation>
    <scope>NUCLEOTIDE SEQUENCE</scope>
</reference>
<proteinExistence type="predicted"/>
<dbReference type="PANTHER" id="PTHR43243:SF17">
    <property type="entry name" value="CATIONIC AMINO ACID TRANSPORTER-RELATED"/>
    <property type="match status" value="1"/>
</dbReference>
<dbReference type="Proteomes" id="UP000193380">
    <property type="component" value="Unassembled WGS sequence"/>
</dbReference>
<protein>
    <recommendedName>
        <fullName evidence="4">Amino acid permease/ SLC12A domain-containing protein</fullName>
    </recommendedName>
</protein>
<name>A0A060Z1L6_ONCMY</name>
<dbReference type="Gene3D" id="1.20.1740.10">
    <property type="entry name" value="Amino acid/polyamine transporter I"/>
    <property type="match status" value="1"/>
</dbReference>
<feature type="transmembrane region" description="Helical" evidence="1">
    <location>
        <begin position="120"/>
        <end position="137"/>
    </location>
</feature>
<dbReference type="PaxDb" id="8022-A0A060Z1L6"/>
<sequence length="193" mass="21305">MFTSRCGVYLPPSLLNYFFPSLALCSPSLPLPIPLSLVLPFAPTRSLRPSLLPSLSPFLSPLLPLTLSLPPSLLLSLHSPLGKGEQSYPDLLALLIAVIVTVIVALGVKNSVGFNNVLNVINLMVWVFMMVAGLFFVNGHNWDDGRFLPFGWSGVRHTNRRVYSTYAHAITHIHWQACSYAMNCDIQLIVNFS</sequence>